<dbReference type="Gene3D" id="2.40.10.270">
    <property type="entry name" value="Bacteriophage SPP1 head-tail adaptor protein"/>
    <property type="match status" value="1"/>
</dbReference>
<evidence type="ECO:0008006" key="4">
    <source>
        <dbReference type="Google" id="ProtNLM"/>
    </source>
</evidence>
<reference evidence="2 3" key="1">
    <citation type="submission" date="2017-05" db="EMBL/GenBank/DDBJ databases">
        <title>Comparative genomic and metabolic analysis of manganese-oxidizing mechanisms in Celeribater manganoxidans DY25T: its adaption to the environment of polymetallic nodule.</title>
        <authorList>
            <person name="Wang X."/>
        </authorList>
    </citation>
    <scope>NUCLEOTIDE SEQUENCE [LARGE SCALE GENOMIC DNA]</scope>
    <source>
        <strain evidence="2 3">DY25</strain>
    </source>
</reference>
<name>A0A291LY17_9RHOB</name>
<dbReference type="Pfam" id="PF05521">
    <property type="entry name" value="Phage_HCP"/>
    <property type="match status" value="1"/>
</dbReference>
<dbReference type="InterPro" id="IPR008767">
    <property type="entry name" value="Phage_SPP1_head-tail_adaptor"/>
</dbReference>
<dbReference type="KEGG" id="cmag:CBW24_06235"/>
<sequence>MSARRHEVPRPGTRLRLMSPGAVPDGAGGRVRSWTELGTVWGELRAGRGGARLQGGSGGAVASRVPVTVILRAAPVGDPARPVPGQRFMTEARAFDVLSVAEAGAPIVPGWLVCTCEEEVAR</sequence>
<evidence type="ECO:0000256" key="1">
    <source>
        <dbReference type="SAM" id="MobiDB-lite"/>
    </source>
</evidence>
<organism evidence="2 3">
    <name type="scientific">Pacificitalea manganoxidans</name>
    <dbReference type="NCBI Taxonomy" id="1411902"/>
    <lineage>
        <taxon>Bacteria</taxon>
        <taxon>Pseudomonadati</taxon>
        <taxon>Pseudomonadota</taxon>
        <taxon>Alphaproteobacteria</taxon>
        <taxon>Rhodobacterales</taxon>
        <taxon>Paracoccaceae</taxon>
        <taxon>Pacificitalea</taxon>
    </lineage>
</organism>
<keyword evidence="3" id="KW-1185">Reference proteome</keyword>
<dbReference type="Proteomes" id="UP000219050">
    <property type="component" value="Chromosome"/>
</dbReference>
<dbReference type="EMBL" id="CP021404">
    <property type="protein sequence ID" value="ATI41636.1"/>
    <property type="molecule type" value="Genomic_DNA"/>
</dbReference>
<evidence type="ECO:0000313" key="3">
    <source>
        <dbReference type="Proteomes" id="UP000219050"/>
    </source>
</evidence>
<gene>
    <name evidence="2" type="ORF">CBW24_06235</name>
</gene>
<dbReference type="AlphaFoldDB" id="A0A291LY17"/>
<dbReference type="InterPro" id="IPR038666">
    <property type="entry name" value="SSP1_head-tail_sf"/>
</dbReference>
<evidence type="ECO:0000313" key="2">
    <source>
        <dbReference type="EMBL" id="ATI41636.1"/>
    </source>
</evidence>
<dbReference type="RefSeq" id="WP_232530206.1">
    <property type="nucleotide sequence ID" value="NZ_CP021404.1"/>
</dbReference>
<protein>
    <recommendedName>
        <fullName evidence="4">Head-tail adaptor</fullName>
    </recommendedName>
</protein>
<feature type="region of interest" description="Disordered" evidence="1">
    <location>
        <begin position="1"/>
        <end position="29"/>
    </location>
</feature>
<proteinExistence type="predicted"/>
<accession>A0A291LY17</accession>